<dbReference type="AlphaFoldDB" id="A0AAV4W6V9"/>
<comment type="caution">
    <text evidence="1">The sequence shown here is derived from an EMBL/GenBank/DDBJ whole genome shotgun (WGS) entry which is preliminary data.</text>
</comment>
<proteinExistence type="predicted"/>
<dbReference type="EMBL" id="BPLR01015660">
    <property type="protein sequence ID" value="GIY77686.1"/>
    <property type="molecule type" value="Genomic_DNA"/>
</dbReference>
<protein>
    <submittedName>
        <fullName evidence="1">Uncharacterized protein</fullName>
    </submittedName>
</protein>
<reference evidence="1 2" key="1">
    <citation type="submission" date="2021-06" db="EMBL/GenBank/DDBJ databases">
        <title>Caerostris extrusa draft genome.</title>
        <authorList>
            <person name="Kono N."/>
            <person name="Arakawa K."/>
        </authorList>
    </citation>
    <scope>NUCLEOTIDE SEQUENCE [LARGE SCALE GENOMIC DNA]</scope>
</reference>
<keyword evidence="2" id="KW-1185">Reference proteome</keyword>
<organism evidence="1 2">
    <name type="scientific">Caerostris extrusa</name>
    <name type="common">Bark spider</name>
    <name type="synonym">Caerostris bankana</name>
    <dbReference type="NCBI Taxonomy" id="172846"/>
    <lineage>
        <taxon>Eukaryota</taxon>
        <taxon>Metazoa</taxon>
        <taxon>Ecdysozoa</taxon>
        <taxon>Arthropoda</taxon>
        <taxon>Chelicerata</taxon>
        <taxon>Arachnida</taxon>
        <taxon>Araneae</taxon>
        <taxon>Araneomorphae</taxon>
        <taxon>Entelegynae</taxon>
        <taxon>Araneoidea</taxon>
        <taxon>Araneidae</taxon>
        <taxon>Caerostris</taxon>
    </lineage>
</organism>
<evidence type="ECO:0000313" key="1">
    <source>
        <dbReference type="EMBL" id="GIY77686.1"/>
    </source>
</evidence>
<name>A0AAV4W6V9_CAEEX</name>
<dbReference type="Proteomes" id="UP001054945">
    <property type="component" value="Unassembled WGS sequence"/>
</dbReference>
<evidence type="ECO:0000313" key="2">
    <source>
        <dbReference type="Proteomes" id="UP001054945"/>
    </source>
</evidence>
<sequence>MKQFSLLRPSSSKAVERNKWALQMLALVQEAFRHRERKVFGRQIKRSIKSHYTPNNSLTANWLEFWPVTISSSISLRKTEISSLRQSSNSTAFQESLNGSHSTAFGSCQKDKDFILACLISKGDLVTPSQENKSHEIVLFASSQAPRQSNEINGPVNVGSLYRKRFVMEREKVFERQIKRAIKKCSLNLT</sequence>
<accession>A0AAV4W6V9</accession>
<gene>
    <name evidence="1" type="ORF">CEXT_419711</name>
</gene>